<reference evidence="1" key="1">
    <citation type="submission" date="2023-03" db="EMBL/GenBank/DDBJ databases">
        <title>Massive genome expansion in bonnet fungi (Mycena s.s.) driven by repeated elements and novel gene families across ecological guilds.</title>
        <authorList>
            <consortium name="Lawrence Berkeley National Laboratory"/>
            <person name="Harder C.B."/>
            <person name="Miyauchi S."/>
            <person name="Viragh M."/>
            <person name="Kuo A."/>
            <person name="Thoen E."/>
            <person name="Andreopoulos B."/>
            <person name="Lu D."/>
            <person name="Skrede I."/>
            <person name="Drula E."/>
            <person name="Henrissat B."/>
            <person name="Morin E."/>
            <person name="Kohler A."/>
            <person name="Barry K."/>
            <person name="LaButti K."/>
            <person name="Morin E."/>
            <person name="Salamov A."/>
            <person name="Lipzen A."/>
            <person name="Mereny Z."/>
            <person name="Hegedus B."/>
            <person name="Baldrian P."/>
            <person name="Stursova M."/>
            <person name="Weitz H."/>
            <person name="Taylor A."/>
            <person name="Grigoriev I.V."/>
            <person name="Nagy L.G."/>
            <person name="Martin F."/>
            <person name="Kauserud H."/>
        </authorList>
    </citation>
    <scope>NUCLEOTIDE SEQUENCE</scope>
    <source>
        <strain evidence="1">CBHHK182m</strain>
    </source>
</reference>
<comment type="caution">
    <text evidence="1">The sequence shown here is derived from an EMBL/GenBank/DDBJ whole genome shotgun (WGS) entry which is preliminary data.</text>
</comment>
<dbReference type="EMBL" id="JARKIB010000028">
    <property type="protein sequence ID" value="KAJ7764257.1"/>
    <property type="molecule type" value="Genomic_DNA"/>
</dbReference>
<evidence type="ECO:0000313" key="2">
    <source>
        <dbReference type="Proteomes" id="UP001215598"/>
    </source>
</evidence>
<keyword evidence="2" id="KW-1185">Reference proteome</keyword>
<name>A0AAD7NKF8_9AGAR</name>
<proteinExistence type="predicted"/>
<dbReference type="AlphaFoldDB" id="A0AAD7NKF8"/>
<evidence type="ECO:0000313" key="1">
    <source>
        <dbReference type="EMBL" id="KAJ7764257.1"/>
    </source>
</evidence>
<dbReference type="Proteomes" id="UP001215598">
    <property type="component" value="Unassembled WGS sequence"/>
</dbReference>
<accession>A0AAD7NKF8</accession>
<gene>
    <name evidence="1" type="ORF">B0H16DRAFT_1883529</name>
</gene>
<organism evidence="1 2">
    <name type="scientific">Mycena metata</name>
    <dbReference type="NCBI Taxonomy" id="1033252"/>
    <lineage>
        <taxon>Eukaryota</taxon>
        <taxon>Fungi</taxon>
        <taxon>Dikarya</taxon>
        <taxon>Basidiomycota</taxon>
        <taxon>Agaricomycotina</taxon>
        <taxon>Agaricomycetes</taxon>
        <taxon>Agaricomycetidae</taxon>
        <taxon>Agaricales</taxon>
        <taxon>Marasmiineae</taxon>
        <taxon>Mycenaceae</taxon>
        <taxon>Mycena</taxon>
    </lineage>
</organism>
<protein>
    <submittedName>
        <fullName evidence="1">Uncharacterized protein</fullName>
    </submittedName>
</protein>
<sequence length="98" mass="10823">MRRIGWSPSSVSDSGPFQIFAGYIRISGVYFLATDGQIREVENLLQVGLKQLSELDDTILKLSLVLSELGSQKRRRVNSLSALKRVLAQFAASPRITG</sequence>